<keyword evidence="9 15" id="KW-0106">Calcium</keyword>
<evidence type="ECO:0000313" key="17">
    <source>
        <dbReference type="EMBL" id="EUD11407.1"/>
    </source>
</evidence>
<feature type="binding site" description="covalent" evidence="15">
    <location>
        <position position="221"/>
    </location>
    <ligand>
        <name>heme c</name>
        <dbReference type="ChEBI" id="CHEBI:61717"/>
        <label>3</label>
    </ligand>
</feature>
<dbReference type="NCBIfam" id="NF008339">
    <property type="entry name" value="PRK11125.1"/>
    <property type="match status" value="1"/>
</dbReference>
<dbReference type="FunFam" id="1.20.140.10:FF:000014">
    <property type="entry name" value="Cytochrome c-552"/>
    <property type="match status" value="1"/>
</dbReference>
<feature type="signal peptide" evidence="15">
    <location>
        <begin position="1"/>
        <end position="36"/>
    </location>
</feature>
<dbReference type="EMBL" id="JALD01000042">
    <property type="protein sequence ID" value="EUD11407.1"/>
    <property type="molecule type" value="Genomic_DNA"/>
</dbReference>
<dbReference type="PROSITE" id="PS51007">
    <property type="entry name" value="CYTC"/>
    <property type="match status" value="1"/>
</dbReference>
<feature type="binding site" evidence="15">
    <location>
        <position position="272"/>
    </location>
    <ligand>
        <name>Ca(2+)</name>
        <dbReference type="ChEBI" id="CHEBI:29108"/>
    </ligand>
</feature>
<dbReference type="NCBIfam" id="TIGR03152">
    <property type="entry name" value="cyto_c552_HCOOH"/>
    <property type="match status" value="1"/>
</dbReference>
<feature type="binding site" description="covalent" evidence="15">
    <location>
        <position position="134"/>
    </location>
    <ligand>
        <name>heme c</name>
        <dbReference type="ChEBI" id="CHEBI:61717"/>
        <label>1</label>
    </ligand>
</feature>
<feature type="binding site" description="axial binding residue" evidence="15">
    <location>
        <position position="103"/>
    </location>
    <ligand>
        <name>heme c</name>
        <dbReference type="ChEBI" id="CHEBI:61717"/>
        <label>3</label>
    </ligand>
    <ligandPart>
        <name>Fe</name>
        <dbReference type="ChEBI" id="CHEBI:18248"/>
    </ligandPart>
</feature>
<feature type="binding site" description="axial binding residue" evidence="15">
    <location>
        <position position="402"/>
    </location>
    <ligand>
        <name>heme c</name>
        <dbReference type="ChEBI" id="CHEBI:61717"/>
        <label>4</label>
    </ligand>
    <ligandPart>
        <name>Fe</name>
        <dbReference type="ChEBI" id="CHEBI:18248"/>
    </ligandPart>
</feature>
<feature type="binding site" description="axial binding residue" evidence="15">
    <location>
        <position position="327"/>
    </location>
    <ligand>
        <name>heme c</name>
        <dbReference type="ChEBI" id="CHEBI:61717"/>
        <label>5</label>
    </ligand>
    <ligandPart>
        <name>Fe</name>
        <dbReference type="ChEBI" id="CHEBI:18248"/>
    </ligandPart>
</feature>
<evidence type="ECO:0000256" key="10">
    <source>
        <dbReference type="ARBA" id="ARBA00022982"/>
    </source>
</evidence>
<feature type="binding site" description="covalent" evidence="15">
    <location>
        <position position="169"/>
    </location>
    <ligand>
        <name>heme c</name>
        <dbReference type="ChEBI" id="CHEBI:61717"/>
        <label>2</label>
    </ligand>
</feature>
<dbReference type="GO" id="GO:0020037">
    <property type="term" value="F:heme binding"/>
    <property type="evidence" value="ECO:0007669"/>
    <property type="project" value="InterPro"/>
</dbReference>
<dbReference type="GO" id="GO:0005506">
    <property type="term" value="F:iron ion binding"/>
    <property type="evidence" value="ECO:0007669"/>
    <property type="project" value="UniProtKB-UniRule"/>
</dbReference>
<feature type="binding site" description="covalent" evidence="15">
    <location>
        <position position="131"/>
    </location>
    <ligand>
        <name>heme c</name>
        <dbReference type="ChEBI" id="CHEBI:61717"/>
        <label>1</label>
    </ligand>
</feature>
<feature type="binding site" description="covalent" evidence="15">
    <location>
        <position position="291"/>
    </location>
    <ligand>
        <name>heme c</name>
        <dbReference type="ChEBI" id="CHEBI:61717"/>
        <label>4</label>
    </ligand>
</feature>
<feature type="binding site" description="axial binding residue" evidence="15">
    <location>
        <position position="173"/>
    </location>
    <ligand>
        <name>heme c</name>
        <dbReference type="ChEBI" id="CHEBI:61717"/>
        <label>2</label>
    </ligand>
    <ligandPart>
        <name>Fe</name>
        <dbReference type="ChEBI" id="CHEBI:18248"/>
    </ligandPart>
</feature>
<evidence type="ECO:0000259" key="16">
    <source>
        <dbReference type="PROSITE" id="PS51007"/>
    </source>
</evidence>
<evidence type="ECO:0000256" key="11">
    <source>
        <dbReference type="ARBA" id="ARBA00023002"/>
    </source>
</evidence>
<dbReference type="InterPro" id="IPR009056">
    <property type="entry name" value="Cyt_c-like_dom"/>
</dbReference>
<feature type="binding site" evidence="15">
    <location>
        <position position="273"/>
    </location>
    <ligand>
        <name>substrate</name>
    </ligand>
</feature>
<keyword evidence="6 15" id="KW-0479">Metal-binding</keyword>
<dbReference type="FunFam" id="1.10.1130.10:FF:000002">
    <property type="entry name" value="Cytochrome c-552"/>
    <property type="match status" value="1"/>
</dbReference>
<comment type="pathway">
    <text evidence="2 15">Nitrogen metabolism; nitrate reduction (assimilation).</text>
</comment>
<dbReference type="HAMAP" id="MF_01182">
    <property type="entry name" value="Cytochrom_C552"/>
    <property type="match status" value="1"/>
</dbReference>
<feature type="binding site" evidence="15">
    <location>
        <position position="225"/>
    </location>
    <ligand>
        <name>substrate</name>
    </ligand>
</feature>
<feature type="binding site" description="covalent" evidence="15">
    <location>
        <position position="218"/>
    </location>
    <ligand>
        <name>heme c</name>
        <dbReference type="ChEBI" id="CHEBI:61717"/>
        <label>3</label>
    </ligand>
</feature>
<dbReference type="Gene3D" id="1.20.140.10">
    <property type="entry name" value="Butyryl-CoA Dehydrogenase, subunit A, domain 3"/>
    <property type="match status" value="1"/>
</dbReference>
<dbReference type="GO" id="GO:0030288">
    <property type="term" value="C:outer membrane-bounded periplasmic space"/>
    <property type="evidence" value="ECO:0007669"/>
    <property type="project" value="TreeGrafter"/>
</dbReference>
<dbReference type="Gene3D" id="1.10.1130.10">
    <property type="entry name" value="Flavocytochrome C3, Chain A"/>
    <property type="match status" value="1"/>
</dbReference>
<dbReference type="GO" id="GO:0009055">
    <property type="term" value="F:electron transfer activity"/>
    <property type="evidence" value="ECO:0007669"/>
    <property type="project" value="InterPro"/>
</dbReference>
<accession>A0AAV3M708</accession>
<keyword evidence="4 15" id="KW-0813">Transport</keyword>
<comment type="subcellular location">
    <subcellularLocation>
        <location evidence="1 15">Periplasm</location>
    </subcellularLocation>
</comment>
<evidence type="ECO:0000256" key="3">
    <source>
        <dbReference type="ARBA" id="ARBA00009288"/>
    </source>
</evidence>
<comment type="function">
    <text evidence="14">Catalyzes the reduction of nitrite to ammonia, consuming six electrons in the process. Has very low activity toward hydroxylamine. Has even lower activity toward sulfite. Sulfite reductase activity is maximal at neutral pH.</text>
</comment>
<feature type="binding site" description="covalent" evidence="15">
    <location>
        <position position="294"/>
    </location>
    <ligand>
        <name>heme c</name>
        <dbReference type="ChEBI" id="CHEBI:61717"/>
        <label>4</label>
    </ligand>
</feature>
<comment type="catalytic activity">
    <reaction evidence="13 15">
        <text>6 Fe(III)-[cytochrome c] + NH4(+) + 2 H2O = 6 Fe(II)-[cytochrome c] + nitrite + 8 H(+)</text>
        <dbReference type="Rhea" id="RHEA:13089"/>
        <dbReference type="Rhea" id="RHEA-COMP:10350"/>
        <dbReference type="Rhea" id="RHEA-COMP:14399"/>
        <dbReference type="ChEBI" id="CHEBI:15377"/>
        <dbReference type="ChEBI" id="CHEBI:15378"/>
        <dbReference type="ChEBI" id="CHEBI:16301"/>
        <dbReference type="ChEBI" id="CHEBI:28938"/>
        <dbReference type="ChEBI" id="CHEBI:29033"/>
        <dbReference type="ChEBI" id="CHEBI:29034"/>
        <dbReference type="EC" id="1.7.2.2"/>
    </reaction>
</comment>
<comment type="similarity">
    <text evidence="3 15">Belongs to the cytochrome c-552 family.</text>
</comment>
<dbReference type="GO" id="GO:0005509">
    <property type="term" value="F:calcium ion binding"/>
    <property type="evidence" value="ECO:0007669"/>
    <property type="project" value="UniProtKB-UniRule"/>
</dbReference>
<proteinExistence type="inferred from homology"/>
<dbReference type="InterPro" id="IPR003321">
    <property type="entry name" value="Cyt_c552"/>
</dbReference>
<keyword evidence="5 15" id="KW-0349">Heme</keyword>
<comment type="cofactor">
    <cofactor evidence="15">
        <name>heme c</name>
        <dbReference type="ChEBI" id="CHEBI:61717"/>
    </cofactor>
    <text evidence="15">Binds 5 heme c groups covalently per monomer.</text>
</comment>
<evidence type="ECO:0000256" key="15">
    <source>
        <dbReference type="HAMAP-Rule" id="MF_01182"/>
    </source>
</evidence>
<keyword evidence="8 15" id="KW-0574">Periplasm</keyword>
<reference evidence="17 18" key="1">
    <citation type="submission" date="2014-01" db="EMBL/GenBank/DDBJ databases">
        <authorList>
            <person name="Durkin A.S."/>
            <person name="McCorrison J."/>
            <person name="Torralba M."/>
            <person name="Gillis M."/>
            <person name="Haft D.H."/>
            <person name="Methe B."/>
            <person name="Sutton G."/>
            <person name="Nelson K.E."/>
        </authorList>
    </citation>
    <scope>NUCLEOTIDE SEQUENCE [LARGE SCALE GENOMIC DNA]</scope>
    <source>
        <strain evidence="17 18">205/92</strain>
    </source>
</reference>
<feature type="chain" id="PRO_5043071175" description="Cytochrome c-552" evidence="15">
    <location>
        <begin position="37"/>
        <end position="487"/>
    </location>
</feature>
<feature type="binding site" description="covalent" evidence="15">
    <location>
        <position position="172"/>
    </location>
    <ligand>
        <name>heme c</name>
        <dbReference type="ChEBI" id="CHEBI:61717"/>
        <label>2</label>
    </ligand>
</feature>
<evidence type="ECO:0000256" key="8">
    <source>
        <dbReference type="ARBA" id="ARBA00022764"/>
    </source>
</evidence>
<keyword evidence="11 15" id="KW-0560">Oxidoreductase</keyword>
<dbReference type="EC" id="1.7.2.2" evidence="15"/>
<feature type="binding site" evidence="15">
    <location>
        <position position="225"/>
    </location>
    <ligand>
        <name>Ca(2+)</name>
        <dbReference type="ChEBI" id="CHEBI:29108"/>
    </ligand>
</feature>
<keyword evidence="10 15" id="KW-0249">Electron transport</keyword>
<evidence type="ECO:0000256" key="14">
    <source>
        <dbReference type="ARBA" id="ARBA00058745"/>
    </source>
</evidence>
<feature type="binding site" description="axial binding residue" evidence="15">
    <location>
        <position position="295"/>
    </location>
    <ligand>
        <name>heme c</name>
        <dbReference type="ChEBI" id="CHEBI:61717"/>
        <label>4</label>
    </ligand>
    <ligandPart>
        <name>Fe</name>
        <dbReference type="ChEBI" id="CHEBI:18248"/>
    </ligandPart>
</feature>
<feature type="binding site" description="axial binding residue" evidence="15">
    <location>
        <position position="135"/>
    </location>
    <ligand>
        <name>heme c</name>
        <dbReference type="ChEBI" id="CHEBI:61717"/>
        <label>1</label>
    </ligand>
    <ligandPart>
        <name>Fe</name>
        <dbReference type="ChEBI" id="CHEBI:18248"/>
    </ligandPart>
</feature>
<sequence precursor="true">MAGLKTLEALMAKIRNNALYLLSVLAGIFLFTSVQAQTETKDSVTTINARNETFEAAHPDQYHSWRATSEQSQREDALAEDPRLVILWAGYPFSRDYNKPRGHAYAIIDVRETLRTGAPKNAEDGPLPMACWSCKSPDVARLIQEHGEDGYFKGKWAKGGPEVVNVLGCADCHKTDSPEFAKGKPELTLSRPYAERAMEAIGKPFDKASRFDQQSMVCGQCHVEYYFSGETKAVKFPWDNGTKVEDMEVYYDNIAFSDWTNSLSKAPMLKAQHPEYETWSAGIHGKNNVTCIDCHMPKLQNEKGELYTSHKIGNPFDNFDQTCSSCHTQSKEQLQSIVAERKKAIQEMKIKVEDQLVRAHFEAKAAWDAGATDAEMKDILADIRHAQWRWDLAIASHGIHMHAPDEGLRMLGGAMDKAADARTKLARLLGSKGITHEIAIPDISTKEKAQQAIGLDMQKINADKQEFLKTVVPEWDAQARKNDLLAK</sequence>
<dbReference type="SUPFAM" id="SSF48695">
    <property type="entry name" value="Multiheme cytochromes"/>
    <property type="match status" value="1"/>
</dbReference>
<dbReference type="GO" id="GO:0019645">
    <property type="term" value="P:anaerobic electron transport chain"/>
    <property type="evidence" value="ECO:0007669"/>
    <property type="project" value="TreeGrafter"/>
</dbReference>
<evidence type="ECO:0000256" key="7">
    <source>
        <dbReference type="ARBA" id="ARBA00022729"/>
    </source>
</evidence>
<dbReference type="PANTHER" id="PTHR30633">
    <property type="entry name" value="CYTOCHROME C-552 RESPIRATORY NITRITE REDUCTASE"/>
    <property type="match status" value="1"/>
</dbReference>
<evidence type="ECO:0000256" key="5">
    <source>
        <dbReference type="ARBA" id="ARBA00022617"/>
    </source>
</evidence>
<evidence type="ECO:0000256" key="9">
    <source>
        <dbReference type="ARBA" id="ARBA00022837"/>
    </source>
</evidence>
<evidence type="ECO:0000256" key="6">
    <source>
        <dbReference type="ARBA" id="ARBA00022723"/>
    </source>
</evidence>
<organism evidence="17 18">
    <name type="scientific">Providencia alcalifaciens 205/92</name>
    <dbReference type="NCBI Taxonomy" id="1256988"/>
    <lineage>
        <taxon>Bacteria</taxon>
        <taxon>Pseudomonadati</taxon>
        <taxon>Pseudomonadota</taxon>
        <taxon>Gammaproteobacteria</taxon>
        <taxon>Enterobacterales</taxon>
        <taxon>Morganellaceae</taxon>
        <taxon>Providencia</taxon>
    </lineage>
</organism>
<feature type="binding site" evidence="15">
    <location>
        <position position="224"/>
    </location>
    <ligand>
        <name>Ca(2+)</name>
        <dbReference type="ChEBI" id="CHEBI:29108"/>
    </ligand>
</feature>
<gene>
    <name evidence="15 17" type="primary">nrfA</name>
    <name evidence="17" type="ORF">HMPREF1563_1764</name>
</gene>
<feature type="binding site" description="axial binding residue" evidence="15">
    <location>
        <position position="284"/>
    </location>
    <ligand>
        <name>heme c</name>
        <dbReference type="ChEBI" id="CHEBI:61717"/>
        <label>5</label>
    </ligand>
    <ligandPart>
        <name>Fe</name>
        <dbReference type="ChEBI" id="CHEBI:18248"/>
    </ligandPart>
</feature>
<evidence type="ECO:0000256" key="2">
    <source>
        <dbReference type="ARBA" id="ARBA00005096"/>
    </source>
</evidence>
<evidence type="ECO:0000256" key="4">
    <source>
        <dbReference type="ARBA" id="ARBA00022448"/>
    </source>
</evidence>
<dbReference type="GO" id="GO:0042128">
    <property type="term" value="P:nitrate assimilation"/>
    <property type="evidence" value="ECO:0007669"/>
    <property type="project" value="UniProtKB-UniRule"/>
</dbReference>
<dbReference type="InterPro" id="IPR017570">
    <property type="entry name" value="Cyt_c_NO2Rdtase_formate-dep"/>
</dbReference>
<name>A0AAV3M708_9GAMM</name>
<dbReference type="Pfam" id="PF02335">
    <property type="entry name" value="Cytochrom_C552"/>
    <property type="match status" value="1"/>
</dbReference>
<comment type="cofactor">
    <cofactor evidence="15">
        <name>Ca(2+)</name>
        <dbReference type="ChEBI" id="CHEBI:29108"/>
    </cofactor>
    <text evidence="15">Binds 1 Ca(2+) ion per monomer.</text>
</comment>
<keyword evidence="12 15" id="KW-0408">Iron</keyword>
<feature type="binding site" description="covalent" evidence="15">
    <location>
        <position position="326"/>
    </location>
    <ligand>
        <name>heme c</name>
        <dbReference type="ChEBI" id="CHEBI:61717"/>
        <label>5</label>
    </ligand>
</feature>
<dbReference type="AlphaFoldDB" id="A0AAV3M708"/>
<dbReference type="CDD" id="cd00548">
    <property type="entry name" value="NrfA-like"/>
    <property type="match status" value="1"/>
</dbReference>
<feature type="binding site" description="covalent" evidence="15">
    <location>
        <position position="323"/>
    </location>
    <ligand>
        <name>heme c</name>
        <dbReference type="ChEBI" id="CHEBI:61717"/>
        <label>5</label>
    </ligand>
</feature>
<feature type="binding site" description="axial binding residue" evidence="15">
    <location>
        <position position="310"/>
    </location>
    <ligand>
        <name>heme c</name>
        <dbReference type="ChEBI" id="CHEBI:61717"/>
        <label>2</label>
    </ligand>
    <ligandPart>
        <name>Fe</name>
        <dbReference type="ChEBI" id="CHEBI:18248"/>
    </ligandPart>
</feature>
<evidence type="ECO:0000256" key="1">
    <source>
        <dbReference type="ARBA" id="ARBA00004418"/>
    </source>
</evidence>
<dbReference type="PANTHER" id="PTHR30633:SF0">
    <property type="entry name" value="CYTOCHROME C-552"/>
    <property type="match status" value="1"/>
</dbReference>
<feature type="binding site" description="axial binding residue" evidence="15">
    <location>
        <position position="222"/>
    </location>
    <ligand>
        <name>heme c</name>
        <dbReference type="ChEBI" id="CHEBI:61717"/>
        <label>3</label>
    </ligand>
    <ligandPart>
        <name>Fe</name>
        <dbReference type="ChEBI" id="CHEBI:18248"/>
    </ligandPart>
</feature>
<dbReference type="Proteomes" id="UP000022311">
    <property type="component" value="Unassembled WGS sequence"/>
</dbReference>
<evidence type="ECO:0000256" key="12">
    <source>
        <dbReference type="ARBA" id="ARBA00023004"/>
    </source>
</evidence>
<dbReference type="PIRSF" id="PIRSF000243">
    <property type="entry name" value="Cyt_c552"/>
    <property type="match status" value="1"/>
</dbReference>
<feature type="domain" description="Cytochrome c" evidence="16">
    <location>
        <begin position="155"/>
        <end position="387"/>
    </location>
</feature>
<keyword evidence="7 15" id="KW-0732">Signal</keyword>
<dbReference type="InterPro" id="IPR036280">
    <property type="entry name" value="Multihaem_cyt_sf"/>
</dbReference>
<feature type="binding site" evidence="15">
    <location>
        <position position="270"/>
    </location>
    <ligand>
        <name>Ca(2+)</name>
        <dbReference type="ChEBI" id="CHEBI:29108"/>
    </ligand>
</feature>
<dbReference type="GO" id="GO:0042279">
    <property type="term" value="F:nitrite reductase (cytochrome, ammonia-forming) activity"/>
    <property type="evidence" value="ECO:0007669"/>
    <property type="project" value="UniProtKB-UniRule"/>
</dbReference>
<comment type="caution">
    <text evidence="17">The sequence shown here is derived from an EMBL/GenBank/DDBJ whole genome shotgun (WGS) entry which is preliminary data.</text>
</comment>
<protein>
    <recommendedName>
        <fullName evidence="15">Cytochrome c-552</fullName>
        <ecNumber evidence="15">1.7.2.2</ecNumber>
    </recommendedName>
    <alternativeName>
        <fullName evidence="15">Ammonia-forming cytochrome c nitrite reductase</fullName>
        <shortName evidence="15">Cytochrome c nitrite reductase</shortName>
    </alternativeName>
</protein>
<evidence type="ECO:0000313" key="18">
    <source>
        <dbReference type="Proteomes" id="UP000022311"/>
    </source>
</evidence>
<evidence type="ECO:0000256" key="13">
    <source>
        <dbReference type="ARBA" id="ARBA00049131"/>
    </source>
</evidence>